<dbReference type="GeneID" id="113210342"/>
<keyword evidence="1" id="KW-0732">Signal</keyword>
<dbReference type="KEGG" id="foc:113210342"/>
<accession>A0A6J1STA9</accession>
<evidence type="ECO:0000313" key="2">
    <source>
        <dbReference type="Proteomes" id="UP000504606"/>
    </source>
</evidence>
<protein>
    <submittedName>
        <fullName evidence="3">Uncharacterized protein LOC113210342</fullName>
    </submittedName>
</protein>
<sequence length="123" mass="13311">MASPMFAALLMALLATTLVEGGRLPLKLPPKLPKPKTSSLPRASEVAIINSCITVAQKGFKPTDSAVKTFNACHQDYWGRSASKPATGDLLKSLNQCTRPGGFKSQSTVYKKYEKCVLRRAGR</sequence>
<organism evidence="2 3">
    <name type="scientific">Frankliniella occidentalis</name>
    <name type="common">Western flower thrips</name>
    <name type="synonym">Euthrips occidentalis</name>
    <dbReference type="NCBI Taxonomy" id="133901"/>
    <lineage>
        <taxon>Eukaryota</taxon>
        <taxon>Metazoa</taxon>
        <taxon>Ecdysozoa</taxon>
        <taxon>Arthropoda</taxon>
        <taxon>Hexapoda</taxon>
        <taxon>Insecta</taxon>
        <taxon>Pterygota</taxon>
        <taxon>Neoptera</taxon>
        <taxon>Paraneoptera</taxon>
        <taxon>Thysanoptera</taxon>
        <taxon>Terebrantia</taxon>
        <taxon>Thripoidea</taxon>
        <taxon>Thripidae</taxon>
        <taxon>Frankliniella</taxon>
    </lineage>
</organism>
<name>A0A6J1STA9_FRAOC</name>
<dbReference type="AlphaFoldDB" id="A0A6J1STA9"/>
<dbReference type="RefSeq" id="XP_026284083.1">
    <property type="nucleotide sequence ID" value="XM_026428298.2"/>
</dbReference>
<evidence type="ECO:0000313" key="3">
    <source>
        <dbReference type="RefSeq" id="XP_026284083.1"/>
    </source>
</evidence>
<gene>
    <name evidence="3" type="primary">LOC113210342</name>
</gene>
<dbReference type="Proteomes" id="UP000504606">
    <property type="component" value="Unplaced"/>
</dbReference>
<evidence type="ECO:0000256" key="1">
    <source>
        <dbReference type="SAM" id="SignalP"/>
    </source>
</evidence>
<reference evidence="3" key="1">
    <citation type="submission" date="2025-08" db="UniProtKB">
        <authorList>
            <consortium name="RefSeq"/>
        </authorList>
    </citation>
    <scope>IDENTIFICATION</scope>
    <source>
        <tissue evidence="3">Whole organism</tissue>
    </source>
</reference>
<proteinExistence type="predicted"/>
<keyword evidence="2" id="KW-1185">Reference proteome</keyword>
<feature type="chain" id="PRO_5026804400" evidence="1">
    <location>
        <begin position="22"/>
        <end position="123"/>
    </location>
</feature>
<feature type="signal peptide" evidence="1">
    <location>
        <begin position="1"/>
        <end position="21"/>
    </location>
</feature>